<keyword evidence="2" id="KW-0812">Transmembrane</keyword>
<dbReference type="EMBL" id="BAAAXZ010000045">
    <property type="protein sequence ID" value="GAA2917817.1"/>
    <property type="molecule type" value="Genomic_DNA"/>
</dbReference>
<proteinExistence type="predicted"/>
<accession>A0ABP6J256</accession>
<feature type="region of interest" description="Disordered" evidence="1">
    <location>
        <begin position="49"/>
        <end position="105"/>
    </location>
</feature>
<evidence type="ECO:0000256" key="2">
    <source>
        <dbReference type="SAM" id="Phobius"/>
    </source>
</evidence>
<organism evidence="3 4">
    <name type="scientific">Streptomyces thioluteus</name>
    <dbReference type="NCBI Taxonomy" id="66431"/>
    <lineage>
        <taxon>Bacteria</taxon>
        <taxon>Bacillati</taxon>
        <taxon>Actinomycetota</taxon>
        <taxon>Actinomycetes</taxon>
        <taxon>Kitasatosporales</taxon>
        <taxon>Streptomycetaceae</taxon>
        <taxon>Streptomyces</taxon>
    </lineage>
</organism>
<feature type="transmembrane region" description="Helical" evidence="2">
    <location>
        <begin position="35"/>
        <end position="52"/>
    </location>
</feature>
<keyword evidence="4" id="KW-1185">Reference proteome</keyword>
<protein>
    <recommendedName>
        <fullName evidence="5">Peptidylprolyl isomerase</fullName>
    </recommendedName>
</protein>
<evidence type="ECO:0008006" key="5">
    <source>
        <dbReference type="Google" id="ProtNLM"/>
    </source>
</evidence>
<gene>
    <name evidence="3" type="ORF">GCM10020221_12520</name>
</gene>
<sequence length="105" mass="11503">MVSNEQRRRQLAREKFERQQQRREQVRRKARRRNAVIAAGLAVVVAVGAHRLRERRPGRRGDDGKKASADAAPTDLPTPTKGPDPCAKPAPGSPATKYVEVGAGV</sequence>
<dbReference type="Proteomes" id="UP001501102">
    <property type="component" value="Unassembled WGS sequence"/>
</dbReference>
<evidence type="ECO:0000256" key="1">
    <source>
        <dbReference type="SAM" id="MobiDB-lite"/>
    </source>
</evidence>
<feature type="compositionally biased region" description="Basic and acidic residues" evidence="1">
    <location>
        <begin position="1"/>
        <end position="24"/>
    </location>
</feature>
<comment type="caution">
    <text evidence="3">The sequence shown here is derived from an EMBL/GenBank/DDBJ whole genome shotgun (WGS) entry which is preliminary data.</text>
</comment>
<feature type="region of interest" description="Disordered" evidence="1">
    <location>
        <begin position="1"/>
        <end position="33"/>
    </location>
</feature>
<name>A0ABP6J256_STRTU</name>
<feature type="compositionally biased region" description="Pro residues" evidence="1">
    <location>
        <begin position="80"/>
        <end position="92"/>
    </location>
</feature>
<feature type="compositionally biased region" description="Basic and acidic residues" evidence="1">
    <location>
        <begin position="59"/>
        <end position="68"/>
    </location>
</feature>
<evidence type="ECO:0000313" key="4">
    <source>
        <dbReference type="Proteomes" id="UP001501102"/>
    </source>
</evidence>
<reference evidence="4" key="1">
    <citation type="journal article" date="2019" name="Int. J. Syst. Evol. Microbiol.">
        <title>The Global Catalogue of Microorganisms (GCM) 10K type strain sequencing project: providing services to taxonomists for standard genome sequencing and annotation.</title>
        <authorList>
            <consortium name="The Broad Institute Genomics Platform"/>
            <consortium name="The Broad Institute Genome Sequencing Center for Infectious Disease"/>
            <person name="Wu L."/>
            <person name="Ma J."/>
        </authorList>
    </citation>
    <scope>NUCLEOTIDE SEQUENCE [LARGE SCALE GENOMIC DNA]</scope>
    <source>
        <strain evidence="4">JCM 4087</strain>
    </source>
</reference>
<keyword evidence="2" id="KW-0472">Membrane</keyword>
<evidence type="ECO:0000313" key="3">
    <source>
        <dbReference type="EMBL" id="GAA2917817.1"/>
    </source>
</evidence>
<keyword evidence="2" id="KW-1133">Transmembrane helix</keyword>